<dbReference type="GO" id="GO:0005524">
    <property type="term" value="F:ATP binding"/>
    <property type="evidence" value="ECO:0007669"/>
    <property type="project" value="UniProtKB-KW"/>
</dbReference>
<dbReference type="Pfam" id="PF13181">
    <property type="entry name" value="TPR_8"/>
    <property type="match status" value="1"/>
</dbReference>
<sequence length="1244" mass="136961">MRSSLSLYLLGPLAMESADGPLSIRYNKARALLAYLALEGGFHTREALAFLLWPDASVQAGRENLRRMLFLLKDALKPDAIESSRDVLRLRAEAGLWTDVGAFTSVLDSEQRALAMGAVIDAERIAHAVALYRGEFLQGLELDDAPDFGNWVQMRREQYHQRYLQALGMLVESHEREGNLQAGIECAEQWVAVAPLDDAAWHQMLRLLVKAGQLDRARREFQRYRHLLDMELGTTPDAAVAALLEAPAAGREAGTRRQAPLGERRQLTVLSCEFEVTGEPEDIAEVQRQLMGCCEPTLRAAGAHVVRMPSGLLGYFGYPFAQEDAARRAVTAALLCHNSIWSRQWGDESTNLPVRAALGVHTGIAISSTENDVPDAGGMVSRLAFQLGALAGGAGVAVSDVTLHLLGDGYSTEPAGQLTDRSRGVEVEVFLVSGQCSPQRPEAARAFCGRDEEMARLVDAYHRGGGYVGLVRGEAGLGKSFLVEHFCDTLQVERVVLQCSSELRQMPYHPFVRWMRAWRERLAADQPGLPESAERILDAISERMLAGAQMGTPGPGGVDEIGPLCHELLRVMVPPGGVVCFDDVHWADPSTRDVLALLVERPLPDRMLLITARPEFVPPWKHSVEVDQLDLGPMDDFAVVDLVHAVAEGKDIDADLLRDIIKLSEGIPLYAEELTRDVLAERRDPVAPWSLPASLQDLLMSRIDSVGRARHVAQFASVVGGDFTLDLLAEATGEPRAELAEALAIMLRQNIIVRCDEKAYAFRHALLREAAYQSQTRVARVQAHARLARRLESSLAEGNPEVLAWHYSGAGSRAPAVKYLLEAARKAAAQCAYREAVSYYRSALEWFERQGEGIDAIMEELRIRMEFGIQLCALYGFGSEQAVETFRSALTLAQPLGDDPRLFPIYWGLWTSASSWANFSMTLTLAETLLRMAVAAEDPNLLSHAYYARGYSYFFLGRFAEAVADLEHGAKAYQPQHANLVLGEDARVTNLAVLSIACWHTGRIEEALQASRESVAHARRIGHRYSLLYALVSATELHRLNREVDDVATLSSEALQIAREMGTPLWAVCAETSEAWVKAVRGDASALGEMASCVQRIPAIMKGIAPLLVARWTDACDLVEDVGAGLDATAHGLREVTQTQARYVQSEFERIRGKQLFRQGQPASVFRPWLERALATACALDSPPLALRALTNLVRYACPIPSSDHMALMARMMARVQGGERLWEVRAARGLLSRYGAQMAHSLR</sequence>
<accession>A0A4Q7NBY5</accession>
<dbReference type="Gene3D" id="1.10.10.10">
    <property type="entry name" value="Winged helix-like DNA-binding domain superfamily/Winged helix DNA-binding domain"/>
    <property type="match status" value="1"/>
</dbReference>
<dbReference type="SUPFAM" id="SSF55073">
    <property type="entry name" value="Nucleotide cyclase"/>
    <property type="match status" value="1"/>
</dbReference>
<proteinExistence type="predicted"/>
<keyword evidence="1" id="KW-0547">Nucleotide-binding</keyword>
<dbReference type="InterPro" id="IPR011990">
    <property type="entry name" value="TPR-like_helical_dom_sf"/>
</dbReference>
<dbReference type="Proteomes" id="UP000292445">
    <property type="component" value="Unassembled WGS sequence"/>
</dbReference>
<gene>
    <name evidence="4" type="ORF">EV675_2993</name>
</gene>
<dbReference type="AlphaFoldDB" id="A0A4Q7NBY5"/>
<evidence type="ECO:0000256" key="2">
    <source>
        <dbReference type="ARBA" id="ARBA00022840"/>
    </source>
</evidence>
<feature type="domain" description="Bacterial transcriptional activator" evidence="3">
    <location>
        <begin position="98"/>
        <end position="248"/>
    </location>
</feature>
<dbReference type="OrthoDB" id="9758570at2"/>
<dbReference type="PANTHER" id="PTHR16305:SF28">
    <property type="entry name" value="GUANYLATE CYCLASE DOMAIN-CONTAINING PROTEIN"/>
    <property type="match status" value="1"/>
</dbReference>
<dbReference type="InterPro" id="IPR005158">
    <property type="entry name" value="BTAD"/>
</dbReference>
<dbReference type="InterPro" id="IPR019734">
    <property type="entry name" value="TPR_rpt"/>
</dbReference>
<evidence type="ECO:0000259" key="3">
    <source>
        <dbReference type="SMART" id="SM01043"/>
    </source>
</evidence>
<evidence type="ECO:0000256" key="1">
    <source>
        <dbReference type="ARBA" id="ARBA00022741"/>
    </source>
</evidence>
<reference evidence="4 5" key="1">
    <citation type="submission" date="2019-02" db="EMBL/GenBank/DDBJ databases">
        <title>Genomic Encyclopedia of Type Strains, Phase IV (KMG-IV): sequencing the most valuable type-strain genomes for metagenomic binning, comparative biology and taxonomic classification.</title>
        <authorList>
            <person name="Goeker M."/>
        </authorList>
    </citation>
    <scope>NUCLEOTIDE SEQUENCE [LARGE SCALE GENOMIC DNA]</scope>
    <source>
        <strain evidence="4 5">K24</strain>
    </source>
</reference>
<dbReference type="InterPro" id="IPR027417">
    <property type="entry name" value="P-loop_NTPase"/>
</dbReference>
<comment type="caution">
    <text evidence="4">The sequence shown here is derived from an EMBL/GenBank/DDBJ whole genome shotgun (WGS) entry which is preliminary data.</text>
</comment>
<dbReference type="SUPFAM" id="SSF48452">
    <property type="entry name" value="TPR-like"/>
    <property type="match status" value="2"/>
</dbReference>
<dbReference type="InterPro" id="IPR041664">
    <property type="entry name" value="AAA_16"/>
</dbReference>
<dbReference type="Pfam" id="PF13191">
    <property type="entry name" value="AAA_16"/>
    <property type="match status" value="1"/>
</dbReference>
<dbReference type="GO" id="GO:0005737">
    <property type="term" value="C:cytoplasm"/>
    <property type="evidence" value="ECO:0007669"/>
    <property type="project" value="TreeGrafter"/>
</dbReference>
<name>A0A4Q7NBY5_9BURK</name>
<dbReference type="SUPFAM" id="SSF52540">
    <property type="entry name" value="P-loop containing nucleoside triphosphate hydrolases"/>
    <property type="match status" value="1"/>
</dbReference>
<dbReference type="Pfam" id="PF03704">
    <property type="entry name" value="BTAD"/>
    <property type="match status" value="1"/>
</dbReference>
<evidence type="ECO:0000313" key="5">
    <source>
        <dbReference type="Proteomes" id="UP000292445"/>
    </source>
</evidence>
<dbReference type="GO" id="GO:0004016">
    <property type="term" value="F:adenylate cyclase activity"/>
    <property type="evidence" value="ECO:0007669"/>
    <property type="project" value="TreeGrafter"/>
</dbReference>
<dbReference type="SMART" id="SM01043">
    <property type="entry name" value="BTAD"/>
    <property type="match status" value="1"/>
</dbReference>
<protein>
    <submittedName>
        <fullName evidence="4">Tetratricopeptide repeat protein</fullName>
    </submittedName>
</protein>
<keyword evidence="5" id="KW-1185">Reference proteome</keyword>
<keyword evidence="2" id="KW-0067">ATP-binding</keyword>
<dbReference type="Gene3D" id="1.25.40.10">
    <property type="entry name" value="Tetratricopeptide repeat domain"/>
    <property type="match status" value="2"/>
</dbReference>
<dbReference type="EMBL" id="SGXC01000002">
    <property type="protein sequence ID" value="RZS80393.1"/>
    <property type="molecule type" value="Genomic_DNA"/>
</dbReference>
<evidence type="ECO:0000313" key="4">
    <source>
        <dbReference type="EMBL" id="RZS80393.1"/>
    </source>
</evidence>
<dbReference type="PANTHER" id="PTHR16305">
    <property type="entry name" value="TESTICULAR SOLUBLE ADENYLYL CYCLASE"/>
    <property type="match status" value="1"/>
</dbReference>
<organism evidence="4 5">
    <name type="scientific">Pigmentiphaga kullae</name>
    <dbReference type="NCBI Taxonomy" id="151784"/>
    <lineage>
        <taxon>Bacteria</taxon>
        <taxon>Pseudomonadati</taxon>
        <taxon>Pseudomonadota</taxon>
        <taxon>Betaproteobacteria</taxon>
        <taxon>Burkholderiales</taxon>
        <taxon>Alcaligenaceae</taxon>
        <taxon>Pigmentiphaga</taxon>
    </lineage>
</organism>
<dbReference type="InterPro" id="IPR029787">
    <property type="entry name" value="Nucleotide_cyclase"/>
</dbReference>
<dbReference type="InterPro" id="IPR036388">
    <property type="entry name" value="WH-like_DNA-bd_sf"/>
</dbReference>